<dbReference type="Proteomes" id="UP000243297">
    <property type="component" value="Unassembled WGS sequence"/>
</dbReference>
<feature type="domain" description="DUF4097" evidence="1">
    <location>
        <begin position="10"/>
        <end position="151"/>
    </location>
</feature>
<proteinExistence type="predicted"/>
<dbReference type="Pfam" id="PF13349">
    <property type="entry name" value="DUF4097"/>
    <property type="match status" value="1"/>
</dbReference>
<evidence type="ECO:0000313" key="2">
    <source>
        <dbReference type="EMBL" id="SJZ90033.1"/>
    </source>
</evidence>
<dbReference type="Gene3D" id="2.160.20.120">
    <property type="match status" value="1"/>
</dbReference>
<keyword evidence="3" id="KW-1185">Reference proteome</keyword>
<gene>
    <name evidence="2" type="ORF">SAMN02745191_1979</name>
</gene>
<evidence type="ECO:0000259" key="1">
    <source>
        <dbReference type="Pfam" id="PF13349"/>
    </source>
</evidence>
<dbReference type="OrthoDB" id="6194490at2"/>
<protein>
    <recommendedName>
        <fullName evidence="1">DUF4097 domain-containing protein</fullName>
    </recommendedName>
</protein>
<reference evidence="3" key="1">
    <citation type="submission" date="2017-02" db="EMBL/GenBank/DDBJ databases">
        <authorList>
            <person name="Varghese N."/>
            <person name="Submissions S."/>
        </authorList>
    </citation>
    <scope>NUCLEOTIDE SEQUENCE [LARGE SCALE GENOMIC DNA]</scope>
    <source>
        <strain evidence="3">ATCC 25662</strain>
    </source>
</reference>
<evidence type="ECO:0000313" key="3">
    <source>
        <dbReference type="Proteomes" id="UP000243297"/>
    </source>
</evidence>
<dbReference type="RefSeq" id="WP_078712382.1">
    <property type="nucleotide sequence ID" value="NZ_FUWY01000006.1"/>
</dbReference>
<sequence>MKINENYFNIKKIKAKMIEEDIVINYYEGESVCLKYDGDYNNKISIVVNGDELIVERKLSIETLVCIKISKGILQLFIPKSDNMDMKLKSTSGHIQVFVDAMNLELETVSGRIESHGVGKRLSLHTVSGSIRQYKPYDKLEFKTTSGSVKLAGKPNCEYVGSTISGGVLISLNDNQGYILKFKSVSGRFRDKYNTAKIVGSGEYTQGSAHSKFNINTISGNCKLDNWA</sequence>
<dbReference type="InterPro" id="IPR025164">
    <property type="entry name" value="Toastrack_DUF4097"/>
</dbReference>
<name>A0A1T4PEN0_9FIRM</name>
<dbReference type="AlphaFoldDB" id="A0A1T4PEN0"/>
<dbReference type="EMBL" id="FUWY01000006">
    <property type="protein sequence ID" value="SJZ90033.1"/>
    <property type="molecule type" value="Genomic_DNA"/>
</dbReference>
<accession>A0A1T4PEN0</accession>
<organism evidence="2 3">
    <name type="scientific">Anaerorhabdus furcosa</name>
    <dbReference type="NCBI Taxonomy" id="118967"/>
    <lineage>
        <taxon>Bacteria</taxon>
        <taxon>Bacillati</taxon>
        <taxon>Bacillota</taxon>
        <taxon>Erysipelotrichia</taxon>
        <taxon>Erysipelotrichales</taxon>
        <taxon>Erysipelotrichaceae</taxon>
        <taxon>Anaerorhabdus</taxon>
    </lineage>
</organism>
<dbReference type="STRING" id="118967.SAMN02745191_1979"/>